<accession>A0A5J4TFM4</accession>
<name>A0A5J4TFM4_9EUKA</name>
<evidence type="ECO:0000313" key="2">
    <source>
        <dbReference type="Proteomes" id="UP000324800"/>
    </source>
</evidence>
<comment type="caution">
    <text evidence="1">The sequence shown here is derived from an EMBL/GenBank/DDBJ whole genome shotgun (WGS) entry which is preliminary data.</text>
</comment>
<reference evidence="1 2" key="1">
    <citation type="submission" date="2019-03" db="EMBL/GenBank/DDBJ databases">
        <title>Single cell metagenomics reveals metabolic interactions within the superorganism composed of flagellate Streblomastix strix and complex community of Bacteroidetes bacteria on its surface.</title>
        <authorList>
            <person name="Treitli S.C."/>
            <person name="Kolisko M."/>
            <person name="Husnik F."/>
            <person name="Keeling P."/>
            <person name="Hampl V."/>
        </authorList>
    </citation>
    <scope>NUCLEOTIDE SEQUENCE [LARGE SCALE GENOMIC DNA]</scope>
    <source>
        <strain evidence="1">ST1C</strain>
    </source>
</reference>
<evidence type="ECO:0000313" key="1">
    <source>
        <dbReference type="EMBL" id="KAA6356929.1"/>
    </source>
</evidence>
<proteinExistence type="predicted"/>
<evidence type="ECO:0008006" key="3">
    <source>
        <dbReference type="Google" id="ProtNLM"/>
    </source>
</evidence>
<organism evidence="1 2">
    <name type="scientific">Streblomastix strix</name>
    <dbReference type="NCBI Taxonomy" id="222440"/>
    <lineage>
        <taxon>Eukaryota</taxon>
        <taxon>Metamonada</taxon>
        <taxon>Preaxostyla</taxon>
        <taxon>Oxymonadida</taxon>
        <taxon>Streblomastigidae</taxon>
        <taxon>Streblomastix</taxon>
    </lineage>
</organism>
<sequence length="144" mass="16321">MNSTQCAWGSATRENCSLRIRQLLFEARISKPLRVTDIRAAALTKLINNGATKEEADRWSRNSQSAETERMHYDRNNNQNARETIAGTFNQVFLLGEKLPRRGGNRTTLLGWKLPIERGASYSKCGKIPSINLEYGFFIQTAQI</sequence>
<protein>
    <recommendedName>
        <fullName evidence="3">Tyr recombinase domain-containing protein</fullName>
    </recommendedName>
</protein>
<dbReference type="AlphaFoldDB" id="A0A5J4TFM4"/>
<dbReference type="Proteomes" id="UP000324800">
    <property type="component" value="Unassembled WGS sequence"/>
</dbReference>
<gene>
    <name evidence="1" type="ORF">EZS28_047544</name>
</gene>
<dbReference type="EMBL" id="SNRW01032186">
    <property type="protein sequence ID" value="KAA6356929.1"/>
    <property type="molecule type" value="Genomic_DNA"/>
</dbReference>